<protein>
    <submittedName>
        <fullName evidence="1">Uncharacterized protein</fullName>
    </submittedName>
</protein>
<dbReference type="InParanoid" id="A0A2H3DGT2"/>
<dbReference type="AlphaFoldDB" id="A0A2H3DGT2"/>
<sequence>MKTITEVAPYAYRCADVLGIFVMVPGYVPPASREHFTDIDLFELPSYGSKPVRRFIVSATMINGAENIGCFLFRDRLPVRLLLLLLASVDLDEEGIIVSLFDDEDVCIGRVDSKPIPAPPPTHQHQTCQAFHKCYSTRSHGAELRSRRFREGSRVRASKVKDGSSVQRNSEEWESAACWTSVTGKEDRAFGARTRAVTRHWRRPSSE</sequence>
<accession>A0A2H3DGT2</accession>
<dbReference type="Proteomes" id="UP000217790">
    <property type="component" value="Unassembled WGS sequence"/>
</dbReference>
<dbReference type="EMBL" id="KZ293664">
    <property type="protein sequence ID" value="PBK90672.1"/>
    <property type="molecule type" value="Genomic_DNA"/>
</dbReference>
<evidence type="ECO:0000313" key="2">
    <source>
        <dbReference type="Proteomes" id="UP000217790"/>
    </source>
</evidence>
<proteinExistence type="predicted"/>
<evidence type="ECO:0000313" key="1">
    <source>
        <dbReference type="EMBL" id="PBK90672.1"/>
    </source>
</evidence>
<name>A0A2H3DGT2_ARMGA</name>
<gene>
    <name evidence="1" type="ORF">ARMGADRAFT_1032214</name>
</gene>
<reference evidence="2" key="1">
    <citation type="journal article" date="2017" name="Nat. Ecol. Evol.">
        <title>Genome expansion and lineage-specific genetic innovations in the forest pathogenic fungi Armillaria.</title>
        <authorList>
            <person name="Sipos G."/>
            <person name="Prasanna A.N."/>
            <person name="Walter M.C."/>
            <person name="O'Connor E."/>
            <person name="Balint B."/>
            <person name="Krizsan K."/>
            <person name="Kiss B."/>
            <person name="Hess J."/>
            <person name="Varga T."/>
            <person name="Slot J."/>
            <person name="Riley R."/>
            <person name="Boka B."/>
            <person name="Rigling D."/>
            <person name="Barry K."/>
            <person name="Lee J."/>
            <person name="Mihaltcheva S."/>
            <person name="LaButti K."/>
            <person name="Lipzen A."/>
            <person name="Waldron R."/>
            <person name="Moloney N.M."/>
            <person name="Sperisen C."/>
            <person name="Kredics L."/>
            <person name="Vagvoelgyi C."/>
            <person name="Patrignani A."/>
            <person name="Fitzpatrick D."/>
            <person name="Nagy I."/>
            <person name="Doyle S."/>
            <person name="Anderson J.B."/>
            <person name="Grigoriev I.V."/>
            <person name="Gueldener U."/>
            <person name="Muensterkoetter M."/>
            <person name="Nagy L.G."/>
        </authorList>
    </citation>
    <scope>NUCLEOTIDE SEQUENCE [LARGE SCALE GENOMIC DNA]</scope>
    <source>
        <strain evidence="2">Ar21-2</strain>
    </source>
</reference>
<keyword evidence="2" id="KW-1185">Reference proteome</keyword>
<organism evidence="1 2">
    <name type="scientific">Armillaria gallica</name>
    <name type="common">Bulbous honey fungus</name>
    <name type="synonym">Armillaria bulbosa</name>
    <dbReference type="NCBI Taxonomy" id="47427"/>
    <lineage>
        <taxon>Eukaryota</taxon>
        <taxon>Fungi</taxon>
        <taxon>Dikarya</taxon>
        <taxon>Basidiomycota</taxon>
        <taxon>Agaricomycotina</taxon>
        <taxon>Agaricomycetes</taxon>
        <taxon>Agaricomycetidae</taxon>
        <taxon>Agaricales</taxon>
        <taxon>Marasmiineae</taxon>
        <taxon>Physalacriaceae</taxon>
        <taxon>Armillaria</taxon>
    </lineage>
</organism>